<dbReference type="Proteomes" id="UP000614460">
    <property type="component" value="Unassembled WGS sequence"/>
</dbReference>
<evidence type="ECO:0000256" key="1">
    <source>
        <dbReference type="ARBA" id="ARBA00004442"/>
    </source>
</evidence>
<sequence length="915" mass="105083">MQKILAIIFLFIFSLSAGFGQEAVQLRGKVVHSRTKVPLVGITINLERNKMSSSSNEEGDFVFVNLRPGMERLIIQAAGFRNFEMEFELKDSETILEDIALDVENQIDVQTVMGVIDDDVISSEGDMSSQDIQASVILSNDIYLNKVGFKLSPYRFRVRGYDPFYEQTYINGVLANDQYRRVFNYASIGALNDLTRNGDVVNYNQTGTFSFGTIGGSENINMRASSFAKGGKVTLSYTNRNYYARSMFSYSTGLNDKGWAFTGAIGGRYSDKGYIPGTSYQNLSYAFSMEKQWANGAHSLSLLTYGSPVVRGQQGSSFQEVYDLVGDNLYNPNWGYQDGKVRNSRVVHAFDPSMVISHRWKIDEKTSLSSGGMFHYGRYSNSALNWYDAMDPRPDYYRYLPSNFSRFTPYLDVRTIAQYTDLWKSRDPKVTQLNWDEMYRQNMNVENWRKNNGAALYMVERRHSDLLEGTMSVTFNKLYDNNYTILAGVEARKSKSYQYKTVDDLMGSNHVVDLDKFAERENPGNAQVKQNDLLFPDRKVYRGDIFGYDYDIDVQSVNAWVSNGFQTRNLEVYYGTKISYTDFQRKGNMQNGRFPDHSYGYGPKYDFIDFTVKGGLTYKLDGRNFISANTAYITEPPIPDRSYVMPRVTDRVVKGLSSSRIFHSDINYVFSMPHLAGRVSVFQTNFYDQLERMNYYHDSQRTFVFHNLSGVDRKHRGIEASVTYSLNQNWNFDFIGTLAEYYYSNNPMGTLNSENGLLVNLEEQVIMKNLFVSGTPQAAGIVAARYFYNYWFFEVSGNMVGWNYMSPAALRRMASVYTTVNPYQEESFQAYQKLTHQERLPSRTTFDASIGKLVYLKNRKSLNFNLSVMNLLNARNVGTGGFEQGRLDLEYPDKFSSRYFYMQGLNVFFNTSYRF</sequence>
<keyword evidence="2" id="KW-0472">Membrane</keyword>
<comment type="caution">
    <text evidence="4">The sequence shown here is derived from an EMBL/GenBank/DDBJ whole genome shotgun (WGS) entry which is preliminary data.</text>
</comment>
<dbReference type="Pfam" id="PF13715">
    <property type="entry name" value="CarbopepD_reg_2"/>
    <property type="match status" value="1"/>
</dbReference>
<keyword evidence="4" id="KW-0675">Receptor</keyword>
<dbReference type="RefSeq" id="WP_182499315.1">
    <property type="nucleotide sequence ID" value="NZ_BMKM01000004.1"/>
</dbReference>
<evidence type="ECO:0000256" key="3">
    <source>
        <dbReference type="ARBA" id="ARBA00023237"/>
    </source>
</evidence>
<accession>A0A8H9G0E7</accession>
<dbReference type="GO" id="GO:0009279">
    <property type="term" value="C:cell outer membrane"/>
    <property type="evidence" value="ECO:0007669"/>
    <property type="project" value="UniProtKB-SubCell"/>
</dbReference>
<dbReference type="InterPro" id="IPR036942">
    <property type="entry name" value="Beta-barrel_TonB_sf"/>
</dbReference>
<dbReference type="SUPFAM" id="SSF49464">
    <property type="entry name" value="Carboxypeptidase regulatory domain-like"/>
    <property type="match status" value="1"/>
</dbReference>
<dbReference type="AlphaFoldDB" id="A0A8H9G0E7"/>
<reference evidence="4" key="1">
    <citation type="journal article" date="2014" name="Int. J. Syst. Evol. Microbiol.">
        <title>Complete genome sequence of Corynebacterium casei LMG S-19264T (=DSM 44701T), isolated from a smear-ripened cheese.</title>
        <authorList>
            <consortium name="US DOE Joint Genome Institute (JGI-PGF)"/>
            <person name="Walter F."/>
            <person name="Albersmeier A."/>
            <person name="Kalinowski J."/>
            <person name="Ruckert C."/>
        </authorList>
    </citation>
    <scope>NUCLEOTIDE SEQUENCE</scope>
    <source>
        <strain evidence="4">CGMCC 1.15966</strain>
    </source>
</reference>
<name>A0A8H9G0E7_9SPHI</name>
<dbReference type="Gene3D" id="2.60.40.1120">
    <property type="entry name" value="Carboxypeptidase-like, regulatory domain"/>
    <property type="match status" value="1"/>
</dbReference>
<evidence type="ECO:0000313" key="4">
    <source>
        <dbReference type="EMBL" id="GGE22485.1"/>
    </source>
</evidence>
<reference evidence="4" key="2">
    <citation type="submission" date="2020-09" db="EMBL/GenBank/DDBJ databases">
        <authorList>
            <person name="Sun Q."/>
            <person name="Zhou Y."/>
        </authorList>
    </citation>
    <scope>NUCLEOTIDE SEQUENCE</scope>
    <source>
        <strain evidence="4">CGMCC 1.15966</strain>
    </source>
</reference>
<dbReference type="Gene3D" id="2.40.170.20">
    <property type="entry name" value="TonB-dependent receptor, beta-barrel domain"/>
    <property type="match status" value="1"/>
</dbReference>
<evidence type="ECO:0000313" key="5">
    <source>
        <dbReference type="Proteomes" id="UP000614460"/>
    </source>
</evidence>
<dbReference type="InterPro" id="IPR008969">
    <property type="entry name" value="CarboxyPept-like_regulatory"/>
</dbReference>
<organism evidence="4 5">
    <name type="scientific">Sphingobacterium cellulitidis</name>
    <dbReference type="NCBI Taxonomy" id="1768011"/>
    <lineage>
        <taxon>Bacteria</taxon>
        <taxon>Pseudomonadati</taxon>
        <taxon>Bacteroidota</taxon>
        <taxon>Sphingobacteriia</taxon>
        <taxon>Sphingobacteriales</taxon>
        <taxon>Sphingobacteriaceae</taxon>
        <taxon>Sphingobacterium</taxon>
    </lineage>
</organism>
<comment type="subcellular location">
    <subcellularLocation>
        <location evidence="1">Cell outer membrane</location>
    </subcellularLocation>
</comment>
<keyword evidence="5" id="KW-1185">Reference proteome</keyword>
<proteinExistence type="predicted"/>
<keyword evidence="3" id="KW-0998">Cell outer membrane</keyword>
<dbReference type="SUPFAM" id="SSF56935">
    <property type="entry name" value="Porins"/>
    <property type="match status" value="1"/>
</dbReference>
<evidence type="ECO:0000256" key="2">
    <source>
        <dbReference type="ARBA" id="ARBA00023136"/>
    </source>
</evidence>
<gene>
    <name evidence="4" type="ORF">GCM10011516_20220</name>
</gene>
<protein>
    <submittedName>
        <fullName evidence="4">TonB-dependent receptor</fullName>
    </submittedName>
</protein>
<dbReference type="EMBL" id="BMKM01000004">
    <property type="protein sequence ID" value="GGE22485.1"/>
    <property type="molecule type" value="Genomic_DNA"/>
</dbReference>